<feature type="domain" description="Flavin reductase like" evidence="4">
    <location>
        <begin position="11"/>
        <end position="150"/>
    </location>
</feature>
<evidence type="ECO:0000256" key="1">
    <source>
        <dbReference type="ARBA" id="ARBA00001917"/>
    </source>
</evidence>
<dbReference type="PANTHER" id="PTHR43567:SF1">
    <property type="entry name" value="FLAVOREDOXIN"/>
    <property type="match status" value="1"/>
</dbReference>
<comment type="cofactor">
    <cofactor evidence="1">
        <name>FMN</name>
        <dbReference type="ChEBI" id="CHEBI:58210"/>
    </cofactor>
</comment>
<organism evidence="5 6">
    <name type="scientific">Carboxylicivirga sediminis</name>
    <dbReference type="NCBI Taxonomy" id="2006564"/>
    <lineage>
        <taxon>Bacteria</taxon>
        <taxon>Pseudomonadati</taxon>
        <taxon>Bacteroidota</taxon>
        <taxon>Bacteroidia</taxon>
        <taxon>Marinilabiliales</taxon>
        <taxon>Marinilabiliaceae</taxon>
        <taxon>Carboxylicivirga</taxon>
    </lineage>
</organism>
<dbReference type="Pfam" id="PF01613">
    <property type="entry name" value="Flavin_Reduct"/>
    <property type="match status" value="1"/>
</dbReference>
<proteinExistence type="inferred from homology"/>
<comment type="similarity">
    <text evidence="3">Belongs to the flavoredoxin family.</text>
</comment>
<dbReference type="InterPro" id="IPR052174">
    <property type="entry name" value="Flavoredoxin"/>
</dbReference>
<evidence type="ECO:0000313" key="6">
    <source>
        <dbReference type="Proteomes" id="UP000679220"/>
    </source>
</evidence>
<dbReference type="SUPFAM" id="SSF50475">
    <property type="entry name" value="FMN-binding split barrel"/>
    <property type="match status" value="1"/>
</dbReference>
<dbReference type="GO" id="GO:0016646">
    <property type="term" value="F:oxidoreductase activity, acting on the CH-NH group of donors, NAD or NADP as acceptor"/>
    <property type="evidence" value="ECO:0007669"/>
    <property type="project" value="UniProtKB-ARBA"/>
</dbReference>
<accession>A0A941IXB9</accession>
<dbReference type="RefSeq" id="WP_212188415.1">
    <property type="nucleotide sequence ID" value="NZ_JAGTAR010000003.1"/>
</dbReference>
<protein>
    <submittedName>
        <fullName evidence="5">Flavin reductase family protein</fullName>
    </submittedName>
</protein>
<evidence type="ECO:0000259" key="4">
    <source>
        <dbReference type="SMART" id="SM00903"/>
    </source>
</evidence>
<dbReference type="AlphaFoldDB" id="A0A941IXB9"/>
<dbReference type="GO" id="GO:0010181">
    <property type="term" value="F:FMN binding"/>
    <property type="evidence" value="ECO:0007669"/>
    <property type="project" value="InterPro"/>
</dbReference>
<comment type="caution">
    <text evidence="5">The sequence shown here is derived from an EMBL/GenBank/DDBJ whole genome shotgun (WGS) entry which is preliminary data.</text>
</comment>
<dbReference type="SMART" id="SM00903">
    <property type="entry name" value="Flavin_Reduct"/>
    <property type="match status" value="1"/>
</dbReference>
<gene>
    <name evidence="5" type="ORF">KDU71_02975</name>
</gene>
<reference evidence="5" key="1">
    <citation type="journal article" date="2018" name="Int. J. Syst. Evol. Microbiol.">
        <title>Carboxylicivirga sediminis sp. nov., isolated from coastal sediment.</title>
        <authorList>
            <person name="Wang F.Q."/>
            <person name="Ren L.H."/>
            <person name="Zou R.J."/>
            <person name="Sun Y.Z."/>
            <person name="Liu X.J."/>
            <person name="Jiang F."/>
            <person name="Liu L.J."/>
        </authorList>
    </citation>
    <scope>NUCLEOTIDE SEQUENCE</scope>
    <source>
        <strain evidence="5">JR1</strain>
    </source>
</reference>
<dbReference type="InterPro" id="IPR002563">
    <property type="entry name" value="Flavin_Rdtase-like_dom"/>
</dbReference>
<evidence type="ECO:0000313" key="5">
    <source>
        <dbReference type="EMBL" id="MBR8534507.1"/>
    </source>
</evidence>
<dbReference type="Proteomes" id="UP000679220">
    <property type="component" value="Unassembled WGS sequence"/>
</dbReference>
<evidence type="ECO:0000256" key="3">
    <source>
        <dbReference type="ARBA" id="ARBA00038054"/>
    </source>
</evidence>
<dbReference type="InterPro" id="IPR012349">
    <property type="entry name" value="Split_barrel_FMN-bd"/>
</dbReference>
<reference evidence="5" key="2">
    <citation type="submission" date="2021-04" db="EMBL/GenBank/DDBJ databases">
        <authorList>
            <person name="Zhang T."/>
            <person name="Zhang Y."/>
            <person name="Lu D."/>
            <person name="Zuo D."/>
            <person name="Du Z."/>
        </authorList>
    </citation>
    <scope>NUCLEOTIDE SEQUENCE</scope>
    <source>
        <strain evidence="5">JR1</strain>
    </source>
</reference>
<sequence>MAKQDWKPGNMIYPLPAVMVSVGNSPENYNIITIAWTGTICSDPPMCYISVRKGRHSYKTLKETGEFVINLTTKDLAYATDWCGVRSGRQYNKFEEMHLTPGKASVVNAPIIEESPINIECKVTEVKELGTHDMFMAEVVNVKADEQYIDEKTGAFSLQKAKPICYSHGHYFEVGKKIGKFGYAVEKKKKKLRKKR</sequence>
<evidence type="ECO:0000256" key="2">
    <source>
        <dbReference type="ARBA" id="ARBA00022630"/>
    </source>
</evidence>
<keyword evidence="6" id="KW-1185">Reference proteome</keyword>
<dbReference type="Gene3D" id="2.30.110.10">
    <property type="entry name" value="Electron Transport, Fmn-binding Protein, Chain A"/>
    <property type="match status" value="1"/>
</dbReference>
<name>A0A941IXB9_9BACT</name>
<dbReference type="PANTHER" id="PTHR43567">
    <property type="entry name" value="FLAVOREDOXIN-RELATED-RELATED"/>
    <property type="match status" value="1"/>
</dbReference>
<dbReference type="EMBL" id="JAGTAR010000003">
    <property type="protein sequence ID" value="MBR8534507.1"/>
    <property type="molecule type" value="Genomic_DNA"/>
</dbReference>
<keyword evidence="2" id="KW-0285">Flavoprotein</keyword>